<dbReference type="AlphaFoldDB" id="F2E9L1"/>
<name>F2E9L1_HORVV</name>
<accession>F2E9L1</accession>
<sequence>MLSCSGGYSGSPVAPPASRRRRRTLPPAPSFFSPFLHFLSAPASPWVEADNDCGYRADEIGGAPRRRQTVWRWCPLPPWGGDVILPHLSLPMRVGIDRNMRDLAAAHFAGEPKALLR</sequence>
<organism evidence="2">
    <name type="scientific">Hordeum vulgare subsp. vulgare</name>
    <name type="common">Domesticated barley</name>
    <dbReference type="NCBI Taxonomy" id="112509"/>
    <lineage>
        <taxon>Eukaryota</taxon>
        <taxon>Viridiplantae</taxon>
        <taxon>Streptophyta</taxon>
        <taxon>Embryophyta</taxon>
        <taxon>Tracheophyta</taxon>
        <taxon>Spermatophyta</taxon>
        <taxon>Magnoliopsida</taxon>
        <taxon>Liliopsida</taxon>
        <taxon>Poales</taxon>
        <taxon>Poaceae</taxon>
        <taxon>BOP clade</taxon>
        <taxon>Pooideae</taxon>
        <taxon>Triticodae</taxon>
        <taxon>Triticeae</taxon>
        <taxon>Hordeinae</taxon>
        <taxon>Hordeum</taxon>
    </lineage>
</organism>
<reference evidence="2" key="1">
    <citation type="journal article" date="2011" name="Plant Physiol.">
        <title>Comprehensive sequence analysis of 24,783 barley full-length cDNAs derived from 12 clone libraries.</title>
        <authorList>
            <person name="Matsumoto T."/>
            <person name="Tanaka T."/>
            <person name="Sakai H."/>
            <person name="Amano N."/>
            <person name="Kanamori H."/>
            <person name="Kurita K."/>
            <person name="Kikuta A."/>
            <person name="Kamiya K."/>
            <person name="Yamamoto M."/>
            <person name="Ikawa H."/>
            <person name="Fujii N."/>
            <person name="Hori K."/>
            <person name="Itoh T."/>
            <person name="Sato K."/>
        </authorList>
    </citation>
    <scope>NUCLEOTIDE SEQUENCE</scope>
    <source>
        <tissue evidence="2">Flower</tissue>
    </source>
</reference>
<evidence type="ECO:0000313" key="2">
    <source>
        <dbReference type="EMBL" id="BAK04033.1"/>
    </source>
</evidence>
<dbReference type="EMBL" id="AK372836">
    <property type="protein sequence ID" value="BAK04033.1"/>
    <property type="molecule type" value="mRNA"/>
</dbReference>
<protein>
    <submittedName>
        <fullName evidence="2">Predicted protein</fullName>
    </submittedName>
</protein>
<evidence type="ECO:0000256" key="1">
    <source>
        <dbReference type="SAM" id="MobiDB-lite"/>
    </source>
</evidence>
<feature type="region of interest" description="Disordered" evidence="1">
    <location>
        <begin position="1"/>
        <end position="25"/>
    </location>
</feature>
<proteinExistence type="evidence at transcript level"/>